<name>A0ABR2K8F2_9EUKA</name>
<evidence type="ECO:0000256" key="1">
    <source>
        <dbReference type="SAM" id="MobiDB-lite"/>
    </source>
</evidence>
<keyword evidence="2" id="KW-1133">Transmembrane helix</keyword>
<protein>
    <recommendedName>
        <fullName evidence="6">Right handed beta helix domain-containing protein</fullName>
    </recommendedName>
</protein>
<reference evidence="4 5" key="1">
    <citation type="submission" date="2024-04" db="EMBL/GenBank/DDBJ databases">
        <title>Tritrichomonas musculus Genome.</title>
        <authorList>
            <person name="Alves-Ferreira E."/>
            <person name="Grigg M."/>
            <person name="Lorenzi H."/>
            <person name="Galac M."/>
        </authorList>
    </citation>
    <scope>NUCLEOTIDE SEQUENCE [LARGE SCALE GENOMIC DNA]</scope>
    <source>
        <strain evidence="4 5">EAF2021</strain>
    </source>
</reference>
<feature type="compositionally biased region" description="Polar residues" evidence="1">
    <location>
        <begin position="533"/>
        <end position="548"/>
    </location>
</feature>
<feature type="chain" id="PRO_5046853352" description="Right handed beta helix domain-containing protein" evidence="3">
    <location>
        <begin position="17"/>
        <end position="557"/>
    </location>
</feature>
<dbReference type="Proteomes" id="UP001470230">
    <property type="component" value="Unassembled WGS sequence"/>
</dbReference>
<dbReference type="SUPFAM" id="SSF51126">
    <property type="entry name" value="Pectin lyase-like"/>
    <property type="match status" value="1"/>
</dbReference>
<keyword evidence="3" id="KW-0732">Signal</keyword>
<evidence type="ECO:0000256" key="2">
    <source>
        <dbReference type="SAM" id="Phobius"/>
    </source>
</evidence>
<dbReference type="EMBL" id="JAPFFF010000006">
    <property type="protein sequence ID" value="KAK8887408.1"/>
    <property type="molecule type" value="Genomic_DNA"/>
</dbReference>
<evidence type="ECO:0000256" key="3">
    <source>
        <dbReference type="SAM" id="SignalP"/>
    </source>
</evidence>
<keyword evidence="2" id="KW-0472">Membrane</keyword>
<comment type="caution">
    <text evidence="4">The sequence shown here is derived from an EMBL/GenBank/DDBJ whole genome shotgun (WGS) entry which is preliminary data.</text>
</comment>
<feature type="signal peptide" evidence="3">
    <location>
        <begin position="1"/>
        <end position="16"/>
    </location>
</feature>
<evidence type="ECO:0000313" key="5">
    <source>
        <dbReference type="Proteomes" id="UP001470230"/>
    </source>
</evidence>
<proteinExistence type="predicted"/>
<feature type="region of interest" description="Disordered" evidence="1">
    <location>
        <begin position="533"/>
        <end position="557"/>
    </location>
</feature>
<organism evidence="4 5">
    <name type="scientific">Tritrichomonas musculus</name>
    <dbReference type="NCBI Taxonomy" id="1915356"/>
    <lineage>
        <taxon>Eukaryota</taxon>
        <taxon>Metamonada</taxon>
        <taxon>Parabasalia</taxon>
        <taxon>Tritrichomonadida</taxon>
        <taxon>Tritrichomonadidae</taxon>
        <taxon>Tritrichomonas</taxon>
    </lineage>
</organism>
<sequence length="557" mass="61982">MNITLLSLSISSFASLSPFIAYHNLCQGKFSAKIFDSHFTRSFTSVLYSNIIHHQTFLKNVEFKDMLNGAISFVKAEEDEIKNKLTIIKNKNITSTNHYDSIEKYGDLTIASCTFQNCQSEFGGGIFVEQNCSVILHELIFDGCFAQDGAGGYICQRRKERVGINNEIEDDYLRQVDVQYCCFQNCKVVNNDDKRTGFGSALIIASEKVVLFYASTVNCPGKGDGISKSRGAQFDIQSKNVSSQYVNATGGYSKYCGSIEYRKSSEGFFRFQTIMTMDCMFVIAFSKFEKDTIDISFCNLLNNTIHLYDSDAGSHPALIHVRQQNITINNFAFINNDFGDTGRIASKESQTTPDSYKSQKIILNNCYADSYVAKDTEAFETNNCDLNYAEITLNTISQLNLGECKGNIPPPEIVITSIFSPSFEFSKSDEFSNSKKFTKSDKFTSSDAFTKSHAFTPSGHFSRSNDFSASEEIPLVIPKEINEEKKISTGAIAGIVAGVVAAVAVLAVVAVFLIRKHKLNMIDKEDIETINSDQATTNTDNPIYNQNAADDPFKEDF</sequence>
<evidence type="ECO:0008006" key="6">
    <source>
        <dbReference type="Google" id="ProtNLM"/>
    </source>
</evidence>
<keyword evidence="5" id="KW-1185">Reference proteome</keyword>
<gene>
    <name evidence="4" type="ORF">M9Y10_038448</name>
</gene>
<evidence type="ECO:0000313" key="4">
    <source>
        <dbReference type="EMBL" id="KAK8887408.1"/>
    </source>
</evidence>
<feature type="transmembrane region" description="Helical" evidence="2">
    <location>
        <begin position="491"/>
        <end position="514"/>
    </location>
</feature>
<accession>A0ABR2K8F2</accession>
<keyword evidence="2" id="KW-0812">Transmembrane</keyword>
<dbReference type="InterPro" id="IPR011050">
    <property type="entry name" value="Pectin_lyase_fold/virulence"/>
</dbReference>